<accession>A0A173MF01</accession>
<dbReference type="Proteomes" id="UP000186917">
    <property type="component" value="Unassembled WGS sequence"/>
</dbReference>
<dbReference type="InterPro" id="IPR025403">
    <property type="entry name" value="TgpA-like_C"/>
</dbReference>
<dbReference type="AlphaFoldDB" id="A0A173MF01"/>
<evidence type="ECO:0000313" key="4">
    <source>
        <dbReference type="EMBL" id="SIT24553.1"/>
    </source>
</evidence>
<dbReference type="RefSeq" id="WP_076380355.1">
    <property type="nucleotide sequence ID" value="NZ_AP017422.1"/>
</dbReference>
<evidence type="ECO:0000256" key="1">
    <source>
        <dbReference type="SAM" id="Phobius"/>
    </source>
</evidence>
<keyword evidence="5" id="KW-1185">Reference proteome</keyword>
<keyword evidence="1" id="KW-0812">Transmembrane</keyword>
<dbReference type="STRING" id="477680.SAMN05421788_106144"/>
<dbReference type="Pfam" id="PF13559">
    <property type="entry name" value="DUF4129"/>
    <property type="match status" value="1"/>
</dbReference>
<dbReference type="KEGG" id="fln:FLA_2091"/>
<feature type="transmembrane region" description="Helical" evidence="1">
    <location>
        <begin position="130"/>
        <end position="154"/>
    </location>
</feature>
<keyword evidence="1" id="KW-1133">Transmembrane helix</keyword>
<keyword evidence="1" id="KW-0472">Membrane</keyword>
<organism evidence="4 5">
    <name type="scientific">Filimonas lacunae</name>
    <dbReference type="NCBI Taxonomy" id="477680"/>
    <lineage>
        <taxon>Bacteria</taxon>
        <taxon>Pseudomonadati</taxon>
        <taxon>Bacteroidota</taxon>
        <taxon>Chitinophagia</taxon>
        <taxon>Chitinophagales</taxon>
        <taxon>Chitinophagaceae</taxon>
        <taxon>Filimonas</taxon>
    </lineage>
</organism>
<evidence type="ECO:0000256" key="2">
    <source>
        <dbReference type="SAM" id="SignalP"/>
    </source>
</evidence>
<proteinExistence type="predicted"/>
<name>A0A173MF01_9BACT</name>
<keyword evidence="2" id="KW-0732">Signal</keyword>
<reference evidence="5" key="1">
    <citation type="submission" date="2017-01" db="EMBL/GenBank/DDBJ databases">
        <authorList>
            <person name="Varghese N."/>
            <person name="Submissions S."/>
        </authorList>
    </citation>
    <scope>NUCLEOTIDE SEQUENCE [LARGE SCALE GENOMIC DNA]</scope>
    <source>
        <strain evidence="5">DSM 21054</strain>
    </source>
</reference>
<dbReference type="EMBL" id="FTOR01000006">
    <property type="protein sequence ID" value="SIT24553.1"/>
    <property type="molecule type" value="Genomic_DNA"/>
</dbReference>
<sequence>MRHTLVRFVWLLVCLMGSRAMAQDSGSQTVVDEEVAAPAAEEKHIYDSSERYFNQWSVESWKANPLLWPANNADKQVKQWRSEEDYWYVNKAQDFNHFLDSMVKTNKKKKVKSRISPDEVIDRTFQVPTIAGGSLTFAMVIVIVFVVLLGYFMYANKIGFFAPKNALVEGEGAGEEQEDLFSIQFKERLQKALQESNYRLAVRIWFLQTLRKLSDSDLIRYQPDYTNIDYLLQVQSNAPGDRSRLFSLVTSHYEYVWYGKFEVSKELYERISQDFITLQSKIG</sequence>
<feature type="signal peptide" evidence="2">
    <location>
        <begin position="1"/>
        <end position="22"/>
    </location>
</feature>
<gene>
    <name evidence="4" type="ORF">SAMN05421788_106144</name>
</gene>
<feature type="domain" description="Protein-glutamine gamma-glutamyltransferase-like C-terminal" evidence="3">
    <location>
        <begin position="206"/>
        <end position="272"/>
    </location>
</feature>
<feature type="chain" id="PRO_5030022858" description="Protein-glutamine gamma-glutamyltransferase-like C-terminal domain-containing protein" evidence="2">
    <location>
        <begin position="23"/>
        <end position="283"/>
    </location>
</feature>
<evidence type="ECO:0000259" key="3">
    <source>
        <dbReference type="Pfam" id="PF13559"/>
    </source>
</evidence>
<protein>
    <recommendedName>
        <fullName evidence="3">Protein-glutamine gamma-glutamyltransferase-like C-terminal domain-containing protein</fullName>
    </recommendedName>
</protein>
<evidence type="ECO:0000313" key="5">
    <source>
        <dbReference type="Proteomes" id="UP000186917"/>
    </source>
</evidence>